<sequence>MLDNLKIFINAADQQSLTNAAQALGMTVATVSRRVNELEKALGSELFHRSSRGLTLTPAGLLYYRECAEFITALDRRLDHLDQAINSPSGELKVMAPTNLGSGPLDVFWQGFVANHPDIALKIKLGDPAEDVISNQSDIALRSGPQMNSSLIQKLIGTIPLVLVAAEKVTGKLPSTIDTLDVFPSIAAEMFSDWVLQCGGQSIEIPREHRHISNDMQITLNLVKAGAGIALLPMSMVHESLNDGELIQVLPQWQGPHRDIYLVWPYQRTLSVRARLFRDELIDFLHKQPWFYVAGESQ</sequence>
<dbReference type="Pfam" id="PF03466">
    <property type="entry name" value="LysR_substrate"/>
    <property type="match status" value="1"/>
</dbReference>
<comment type="similarity">
    <text evidence="1">Belongs to the LysR transcriptional regulatory family.</text>
</comment>
<dbReference type="InterPro" id="IPR000847">
    <property type="entry name" value="LysR_HTH_N"/>
</dbReference>
<evidence type="ECO:0000256" key="2">
    <source>
        <dbReference type="ARBA" id="ARBA00023015"/>
    </source>
</evidence>
<keyword evidence="2" id="KW-0805">Transcription regulation</keyword>
<keyword evidence="3" id="KW-0238">DNA-binding</keyword>
<keyword evidence="4" id="KW-0804">Transcription</keyword>
<keyword evidence="7" id="KW-1185">Reference proteome</keyword>
<dbReference type="Gene3D" id="1.10.10.10">
    <property type="entry name" value="Winged helix-like DNA-binding domain superfamily/Winged helix DNA-binding domain"/>
    <property type="match status" value="1"/>
</dbReference>
<dbReference type="InterPro" id="IPR005119">
    <property type="entry name" value="LysR_subst-bd"/>
</dbReference>
<dbReference type="Pfam" id="PF00126">
    <property type="entry name" value="HTH_1"/>
    <property type="match status" value="1"/>
</dbReference>
<dbReference type="InterPro" id="IPR036390">
    <property type="entry name" value="WH_DNA-bd_sf"/>
</dbReference>
<evidence type="ECO:0000256" key="3">
    <source>
        <dbReference type="ARBA" id="ARBA00023125"/>
    </source>
</evidence>
<accession>A0ABW5EI80</accession>
<protein>
    <submittedName>
        <fullName evidence="6">LysR family transcriptional regulator</fullName>
    </submittedName>
</protein>
<dbReference type="PANTHER" id="PTHR30537">
    <property type="entry name" value="HTH-TYPE TRANSCRIPTIONAL REGULATOR"/>
    <property type="match status" value="1"/>
</dbReference>
<evidence type="ECO:0000256" key="1">
    <source>
        <dbReference type="ARBA" id="ARBA00009437"/>
    </source>
</evidence>
<evidence type="ECO:0000313" key="7">
    <source>
        <dbReference type="Proteomes" id="UP001597425"/>
    </source>
</evidence>
<dbReference type="PANTHER" id="PTHR30537:SF5">
    <property type="entry name" value="HTH-TYPE TRANSCRIPTIONAL ACTIVATOR TTDR-RELATED"/>
    <property type="match status" value="1"/>
</dbReference>
<dbReference type="InterPro" id="IPR058163">
    <property type="entry name" value="LysR-type_TF_proteobact-type"/>
</dbReference>
<reference evidence="7" key="1">
    <citation type="journal article" date="2019" name="Int. J. Syst. Evol. Microbiol.">
        <title>The Global Catalogue of Microorganisms (GCM) 10K type strain sequencing project: providing services to taxonomists for standard genome sequencing and annotation.</title>
        <authorList>
            <consortium name="The Broad Institute Genomics Platform"/>
            <consortium name="The Broad Institute Genome Sequencing Center for Infectious Disease"/>
            <person name="Wu L."/>
            <person name="Ma J."/>
        </authorList>
    </citation>
    <scope>NUCLEOTIDE SEQUENCE [LARGE SCALE GENOMIC DNA]</scope>
    <source>
        <strain evidence="7">KCTC 12848</strain>
    </source>
</reference>
<evidence type="ECO:0000313" key="6">
    <source>
        <dbReference type="EMBL" id="MFD2312330.1"/>
    </source>
</evidence>
<dbReference type="PROSITE" id="PS50931">
    <property type="entry name" value="HTH_LYSR"/>
    <property type="match status" value="1"/>
</dbReference>
<dbReference type="Proteomes" id="UP001597425">
    <property type="component" value="Unassembled WGS sequence"/>
</dbReference>
<dbReference type="InterPro" id="IPR036388">
    <property type="entry name" value="WH-like_DNA-bd_sf"/>
</dbReference>
<dbReference type="CDD" id="cd08422">
    <property type="entry name" value="PBP2_CrgA_like"/>
    <property type="match status" value="1"/>
</dbReference>
<proteinExistence type="inferred from homology"/>
<evidence type="ECO:0000256" key="4">
    <source>
        <dbReference type="ARBA" id="ARBA00023163"/>
    </source>
</evidence>
<dbReference type="RefSeq" id="WP_377535501.1">
    <property type="nucleotide sequence ID" value="NZ_JBHSIG010000001.1"/>
</dbReference>
<name>A0ABW5EI80_9GAMM</name>
<comment type="caution">
    <text evidence="6">The sequence shown here is derived from an EMBL/GenBank/DDBJ whole genome shotgun (WGS) entry which is preliminary data.</text>
</comment>
<dbReference type="SUPFAM" id="SSF46785">
    <property type="entry name" value="Winged helix' DNA-binding domain"/>
    <property type="match status" value="1"/>
</dbReference>
<feature type="domain" description="HTH lysR-type" evidence="5">
    <location>
        <begin position="1"/>
        <end position="57"/>
    </location>
</feature>
<dbReference type="SUPFAM" id="SSF53850">
    <property type="entry name" value="Periplasmic binding protein-like II"/>
    <property type="match status" value="1"/>
</dbReference>
<organism evidence="6 7">
    <name type="scientific">Microbulbifer halophilus</name>
    <dbReference type="NCBI Taxonomy" id="453963"/>
    <lineage>
        <taxon>Bacteria</taxon>
        <taxon>Pseudomonadati</taxon>
        <taxon>Pseudomonadota</taxon>
        <taxon>Gammaproteobacteria</taxon>
        <taxon>Cellvibrionales</taxon>
        <taxon>Microbulbiferaceae</taxon>
        <taxon>Microbulbifer</taxon>
    </lineage>
</organism>
<gene>
    <name evidence="6" type="ORF">ACFSKX_18070</name>
</gene>
<dbReference type="EMBL" id="JBHUJD010000036">
    <property type="protein sequence ID" value="MFD2312330.1"/>
    <property type="molecule type" value="Genomic_DNA"/>
</dbReference>
<dbReference type="Gene3D" id="3.40.190.290">
    <property type="match status" value="1"/>
</dbReference>
<evidence type="ECO:0000259" key="5">
    <source>
        <dbReference type="PROSITE" id="PS50931"/>
    </source>
</evidence>